<dbReference type="RefSeq" id="WP_036654720.1">
    <property type="nucleotide sequence ID" value="NZ_JQCR01000003.1"/>
</dbReference>
<organism evidence="1 2">
    <name type="scientific">Paenibacillus wynnii</name>
    <dbReference type="NCBI Taxonomy" id="268407"/>
    <lineage>
        <taxon>Bacteria</taxon>
        <taxon>Bacillati</taxon>
        <taxon>Bacillota</taxon>
        <taxon>Bacilli</taxon>
        <taxon>Bacillales</taxon>
        <taxon>Paenibacillaceae</taxon>
        <taxon>Paenibacillus</taxon>
    </lineage>
</organism>
<comment type="caution">
    <text evidence="1">The sequence shown here is derived from an EMBL/GenBank/DDBJ whole genome shotgun (WGS) entry which is preliminary data.</text>
</comment>
<name>A0A098M522_9BACL</name>
<sequence length="186" mass="20492">MSLVTIIATEKFLSVVTDGREMRNGEVVGESYPKCKQFSNVLITYAGVKQPAEIIISLLEKEGILERGNLAEIAGFVNVLFHTPELSSFTLLFAVGGIDPQGKISFYTIDSKHKKFTKNMPVNGKTSFAVLGNQEAANNLQKRLRINKGALSLAEAQRIQSELNGQISKRNIGVNNTLFKFSIKRS</sequence>
<proteinExistence type="predicted"/>
<dbReference type="OrthoDB" id="2588383at2"/>
<evidence type="ECO:0000313" key="2">
    <source>
        <dbReference type="Proteomes" id="UP000029734"/>
    </source>
</evidence>
<dbReference type="EMBL" id="JQCR01000003">
    <property type="protein sequence ID" value="KGE16642.1"/>
    <property type="molecule type" value="Genomic_DNA"/>
</dbReference>
<gene>
    <name evidence="1" type="ORF">PWYN_18215</name>
</gene>
<dbReference type="Proteomes" id="UP000029734">
    <property type="component" value="Unassembled WGS sequence"/>
</dbReference>
<accession>A0A098M522</accession>
<reference evidence="1 2" key="2">
    <citation type="submission" date="2014-10" db="EMBL/GenBank/DDBJ databases">
        <title>Comparative genomics of the Paenibacillus odorifer group.</title>
        <authorList>
            <person name="Tsai Y.-C."/>
            <person name="Martin N."/>
            <person name="Korlach J."/>
            <person name="Wiedmann M."/>
        </authorList>
    </citation>
    <scope>NUCLEOTIDE SEQUENCE [LARGE SCALE GENOMIC DNA]</scope>
    <source>
        <strain evidence="1 2">DSM 18334</strain>
    </source>
</reference>
<evidence type="ECO:0000313" key="1">
    <source>
        <dbReference type="EMBL" id="KGE16642.1"/>
    </source>
</evidence>
<reference evidence="1 2" key="1">
    <citation type="submission" date="2014-08" db="EMBL/GenBank/DDBJ databases">
        <authorList>
            <person name="den Bakker H.C."/>
        </authorList>
    </citation>
    <scope>NUCLEOTIDE SEQUENCE [LARGE SCALE GENOMIC DNA]</scope>
    <source>
        <strain evidence="1 2">DSM 18334</strain>
    </source>
</reference>
<protein>
    <submittedName>
        <fullName evidence="1">Uncharacterized protein</fullName>
    </submittedName>
</protein>
<dbReference type="STRING" id="268407.PWYN_18215"/>
<dbReference type="AlphaFoldDB" id="A0A098M522"/>
<keyword evidence="2" id="KW-1185">Reference proteome</keyword>